<evidence type="ECO:0000313" key="4">
    <source>
        <dbReference type="EMBL" id="AQS51458.1"/>
    </source>
</evidence>
<dbReference type="PROSITE" id="PS50977">
    <property type="entry name" value="HTH_TETR_2"/>
    <property type="match status" value="1"/>
</dbReference>
<dbReference type="InterPro" id="IPR050109">
    <property type="entry name" value="HTH-type_TetR-like_transc_reg"/>
</dbReference>
<dbReference type="InterPro" id="IPR041474">
    <property type="entry name" value="NicS_C"/>
</dbReference>
<evidence type="ECO:0000313" key="5">
    <source>
        <dbReference type="Proteomes" id="UP000189369"/>
    </source>
</evidence>
<dbReference type="AlphaFoldDB" id="A0A1U9K0B3"/>
<feature type="domain" description="HTH tetR-type" evidence="3">
    <location>
        <begin position="17"/>
        <end position="77"/>
    </location>
</feature>
<dbReference type="Pfam" id="PF17938">
    <property type="entry name" value="TetR_C_29"/>
    <property type="match status" value="1"/>
</dbReference>
<dbReference type="InterPro" id="IPR009057">
    <property type="entry name" value="Homeodomain-like_sf"/>
</dbReference>
<dbReference type="SUPFAM" id="SSF46689">
    <property type="entry name" value="Homeodomain-like"/>
    <property type="match status" value="1"/>
</dbReference>
<dbReference type="GO" id="GO:0003677">
    <property type="term" value="F:DNA binding"/>
    <property type="evidence" value="ECO:0007669"/>
    <property type="project" value="UniProtKB-UniRule"/>
</dbReference>
<dbReference type="STRING" id="643674.PAEH1_07630"/>
<gene>
    <name evidence="4" type="ORF">PAEH1_07630</name>
</gene>
<dbReference type="InterPro" id="IPR036271">
    <property type="entry name" value="Tet_transcr_reg_TetR-rel_C_sf"/>
</dbReference>
<evidence type="ECO:0000256" key="1">
    <source>
        <dbReference type="ARBA" id="ARBA00023125"/>
    </source>
</evidence>
<sequence length="215" mass="24559">MKKTNYSEQTPKTKQSRITRKAILEAAEFVFARNGYAGATVKHISQQAECYESLIYYHFGNKDKLFTAVLTNTYQKLIKAEQALELNTDNPEQALGDITLFMWNYYQKNPELIILLNTENLLKGKHLSSISSMSEFLSPALEVLEGVVQKGTEQGIFRPDINIVDLYITIMGLGYFYLSNRYSLSVFLDRNLMNKAELERWGHVIVQTVLASVRA</sequence>
<evidence type="ECO:0000259" key="3">
    <source>
        <dbReference type="PROSITE" id="PS50977"/>
    </source>
</evidence>
<dbReference type="OrthoDB" id="2356263at2"/>
<dbReference type="EMBL" id="CP019697">
    <property type="protein sequence ID" value="AQS51458.1"/>
    <property type="molecule type" value="Genomic_DNA"/>
</dbReference>
<dbReference type="SUPFAM" id="SSF48498">
    <property type="entry name" value="Tetracyclin repressor-like, C-terminal domain"/>
    <property type="match status" value="1"/>
</dbReference>
<reference evidence="4 5" key="1">
    <citation type="submission" date="2017-01" db="EMBL/GenBank/DDBJ databases">
        <title>Complete Genome Sequence of Paenalcaligenes hominis, Isolated from a paraplegic Patient with neurogenic bladder.</title>
        <authorList>
            <person name="Mukhopadhyay R."/>
            <person name="Joaquin J."/>
            <person name="Hogue R."/>
            <person name="Kilaru A."/>
            <person name="Jospin G."/>
            <person name="Mars K."/>
            <person name="Eisen J.A."/>
            <person name="Chaturvedi V."/>
        </authorList>
    </citation>
    <scope>NUCLEOTIDE SEQUENCE [LARGE SCALE GENOMIC DNA]</scope>
    <source>
        <strain evidence="4 5">15S00501</strain>
    </source>
</reference>
<organism evidence="4 5">
    <name type="scientific">Paenalcaligenes hominis</name>
    <dbReference type="NCBI Taxonomy" id="643674"/>
    <lineage>
        <taxon>Bacteria</taxon>
        <taxon>Pseudomonadati</taxon>
        <taxon>Pseudomonadota</taxon>
        <taxon>Betaproteobacteria</taxon>
        <taxon>Burkholderiales</taxon>
        <taxon>Alcaligenaceae</taxon>
        <taxon>Paenalcaligenes</taxon>
    </lineage>
</organism>
<name>A0A1U9K0B3_9BURK</name>
<dbReference type="Gene3D" id="1.10.357.10">
    <property type="entry name" value="Tetracycline Repressor, domain 2"/>
    <property type="match status" value="1"/>
</dbReference>
<protein>
    <recommendedName>
        <fullName evidence="3">HTH tetR-type domain-containing protein</fullName>
    </recommendedName>
</protein>
<dbReference type="PANTHER" id="PTHR30328:SF54">
    <property type="entry name" value="HTH-TYPE TRANSCRIPTIONAL REPRESSOR SCO4008"/>
    <property type="match status" value="1"/>
</dbReference>
<accession>A0A1U9K0B3</accession>
<dbReference type="Pfam" id="PF00440">
    <property type="entry name" value="TetR_N"/>
    <property type="match status" value="1"/>
</dbReference>
<dbReference type="Proteomes" id="UP000189369">
    <property type="component" value="Chromosome"/>
</dbReference>
<keyword evidence="1 2" id="KW-0238">DNA-binding</keyword>
<dbReference type="InterPro" id="IPR001647">
    <property type="entry name" value="HTH_TetR"/>
</dbReference>
<dbReference type="KEGG" id="phn:PAEH1_07630"/>
<dbReference type="PANTHER" id="PTHR30328">
    <property type="entry name" value="TRANSCRIPTIONAL REPRESSOR"/>
    <property type="match status" value="1"/>
</dbReference>
<proteinExistence type="predicted"/>
<feature type="DNA-binding region" description="H-T-H motif" evidence="2">
    <location>
        <begin position="40"/>
        <end position="59"/>
    </location>
</feature>
<evidence type="ECO:0000256" key="2">
    <source>
        <dbReference type="PROSITE-ProRule" id="PRU00335"/>
    </source>
</evidence>
<dbReference type="PRINTS" id="PR00455">
    <property type="entry name" value="HTHTETR"/>
</dbReference>
<dbReference type="Gene3D" id="1.10.10.60">
    <property type="entry name" value="Homeodomain-like"/>
    <property type="match status" value="1"/>
</dbReference>